<dbReference type="PANTHER" id="PTHR42743:SF11">
    <property type="entry name" value="AMINODEOXYCHORISMATE LYASE"/>
    <property type="match status" value="1"/>
</dbReference>
<comment type="catalytic activity">
    <reaction evidence="13">
        <text>L-leucine + 2-oxoglutarate = 4-methyl-2-oxopentanoate + L-glutamate</text>
        <dbReference type="Rhea" id="RHEA:18321"/>
        <dbReference type="ChEBI" id="CHEBI:16810"/>
        <dbReference type="ChEBI" id="CHEBI:17865"/>
        <dbReference type="ChEBI" id="CHEBI:29985"/>
        <dbReference type="ChEBI" id="CHEBI:57427"/>
        <dbReference type="EC" id="2.6.1.42"/>
    </reaction>
</comment>
<proteinExistence type="inferred from homology"/>
<dbReference type="GO" id="GO:0052656">
    <property type="term" value="F:L-isoleucine-2-oxoglutarate transaminase activity"/>
    <property type="evidence" value="ECO:0007669"/>
    <property type="project" value="RHEA"/>
</dbReference>
<evidence type="ECO:0000256" key="9">
    <source>
        <dbReference type="ARBA" id="ARBA00022898"/>
    </source>
</evidence>
<evidence type="ECO:0000256" key="2">
    <source>
        <dbReference type="ARBA" id="ARBA00003109"/>
    </source>
</evidence>
<dbReference type="FunFam" id="3.20.10.10:FF:000002">
    <property type="entry name" value="D-alanine aminotransferase"/>
    <property type="match status" value="1"/>
</dbReference>
<gene>
    <name evidence="14" type="ORF">FZ942_10980</name>
</gene>
<sequence>MTQIAYVNGSFVPLAEARISILDRGFLFGDGTYEVAAVLNGRIIDSSSHLARLQRSAEKISLTLPETPDRLIALLKELIALNGLEEGFVYLQVTRGAAERDFAFPKDARPTLIMFVRAKKMIDSPEALEGISVKTVPDIRWARRDIKNISLLAQVLSRQLAVDADCQEALMVENGFVTEGVSSSAFIVTADGILVTRPRFNAILDGCTRKALIKLCEERKIPVEERLFSVAEALAAKEVFITSASVLVQGVVAIDGHPIGDGKVGAAVRRLREIHLEFAYATGV</sequence>
<evidence type="ECO:0000256" key="3">
    <source>
        <dbReference type="ARBA" id="ARBA00004824"/>
    </source>
</evidence>
<accession>A0A5A9GTF8</accession>
<comment type="function">
    <text evidence="2">Acts on leucine, isoleucine and valine.</text>
</comment>
<keyword evidence="14" id="KW-0808">Transferase</keyword>
<evidence type="ECO:0000256" key="6">
    <source>
        <dbReference type="ARBA" id="ARBA00009320"/>
    </source>
</evidence>
<evidence type="ECO:0000256" key="13">
    <source>
        <dbReference type="ARBA" id="ARBA00049229"/>
    </source>
</evidence>
<evidence type="ECO:0000313" key="15">
    <source>
        <dbReference type="Proteomes" id="UP000324927"/>
    </source>
</evidence>
<comment type="catalytic activity">
    <reaction evidence="12">
        <text>L-isoleucine + 2-oxoglutarate = (S)-3-methyl-2-oxopentanoate + L-glutamate</text>
        <dbReference type="Rhea" id="RHEA:24801"/>
        <dbReference type="ChEBI" id="CHEBI:16810"/>
        <dbReference type="ChEBI" id="CHEBI:29985"/>
        <dbReference type="ChEBI" id="CHEBI:35146"/>
        <dbReference type="ChEBI" id="CHEBI:58045"/>
        <dbReference type="EC" id="2.6.1.42"/>
    </reaction>
</comment>
<dbReference type="EMBL" id="VTTN01000003">
    <property type="protein sequence ID" value="KAA0596619.1"/>
    <property type="molecule type" value="Genomic_DNA"/>
</dbReference>
<organism evidence="14 15">
    <name type="scientific">Azospirillum lipoferum</name>
    <dbReference type="NCBI Taxonomy" id="193"/>
    <lineage>
        <taxon>Bacteria</taxon>
        <taxon>Pseudomonadati</taxon>
        <taxon>Pseudomonadota</taxon>
        <taxon>Alphaproteobacteria</taxon>
        <taxon>Rhodospirillales</taxon>
        <taxon>Azospirillaceae</taxon>
        <taxon>Azospirillum</taxon>
    </lineage>
</organism>
<comment type="caution">
    <text evidence="14">The sequence shown here is derived from an EMBL/GenBank/DDBJ whole genome shotgun (WGS) entry which is preliminary data.</text>
</comment>
<evidence type="ECO:0000256" key="1">
    <source>
        <dbReference type="ARBA" id="ARBA00001933"/>
    </source>
</evidence>
<keyword evidence="10" id="KW-0100">Branched-chain amino acid biosynthesis</keyword>
<comment type="catalytic activity">
    <reaction evidence="11">
        <text>L-valine + 2-oxoglutarate = 3-methyl-2-oxobutanoate + L-glutamate</text>
        <dbReference type="Rhea" id="RHEA:24813"/>
        <dbReference type="ChEBI" id="CHEBI:11851"/>
        <dbReference type="ChEBI" id="CHEBI:16810"/>
        <dbReference type="ChEBI" id="CHEBI:29985"/>
        <dbReference type="ChEBI" id="CHEBI:57762"/>
        <dbReference type="EC" id="2.6.1.42"/>
    </reaction>
</comment>
<dbReference type="Pfam" id="PF01063">
    <property type="entry name" value="Aminotran_4"/>
    <property type="match status" value="1"/>
</dbReference>
<keyword evidence="15" id="KW-1185">Reference proteome</keyword>
<keyword evidence="14" id="KW-0032">Aminotransferase</keyword>
<dbReference type="InterPro" id="IPR001544">
    <property type="entry name" value="Aminotrans_IV"/>
</dbReference>
<name>A0A5A9GTF8_AZOLI</name>
<dbReference type="InterPro" id="IPR050571">
    <property type="entry name" value="Class-IV_PLP-Dep_Aminotrnsfr"/>
</dbReference>
<evidence type="ECO:0000256" key="12">
    <source>
        <dbReference type="ARBA" id="ARBA00048798"/>
    </source>
</evidence>
<evidence type="ECO:0000256" key="7">
    <source>
        <dbReference type="ARBA" id="ARBA00013053"/>
    </source>
</evidence>
<comment type="pathway">
    <text evidence="5">Amino-acid biosynthesis; L-leucine biosynthesis; L-leucine from 3-methyl-2-oxobutanoate: step 4/4.</text>
</comment>
<keyword evidence="9" id="KW-0663">Pyridoxal phosphate</keyword>
<dbReference type="GO" id="GO:0009082">
    <property type="term" value="P:branched-chain amino acid biosynthetic process"/>
    <property type="evidence" value="ECO:0007669"/>
    <property type="project" value="UniProtKB-KW"/>
</dbReference>
<dbReference type="OrthoDB" id="9805628at2"/>
<reference evidence="14 15" key="1">
    <citation type="submission" date="2019-08" db="EMBL/GenBank/DDBJ databases">
        <authorList>
            <person name="Grouzdev D."/>
            <person name="Tikhonova E."/>
            <person name="Kravchenko I."/>
        </authorList>
    </citation>
    <scope>NUCLEOTIDE SEQUENCE [LARGE SCALE GENOMIC DNA]</scope>
    <source>
        <strain evidence="14 15">59b</strain>
    </source>
</reference>
<dbReference type="GO" id="GO:0005829">
    <property type="term" value="C:cytosol"/>
    <property type="evidence" value="ECO:0007669"/>
    <property type="project" value="TreeGrafter"/>
</dbReference>
<comment type="cofactor">
    <cofactor evidence="1">
        <name>pyridoxal 5'-phosphate</name>
        <dbReference type="ChEBI" id="CHEBI:597326"/>
    </cofactor>
</comment>
<comment type="pathway">
    <text evidence="3">Amino-acid biosynthesis; L-isoleucine biosynthesis; L-isoleucine from 2-oxobutanoate: step 4/4.</text>
</comment>
<dbReference type="EC" id="2.6.1.42" evidence="7"/>
<dbReference type="InterPro" id="IPR036038">
    <property type="entry name" value="Aminotransferase-like"/>
</dbReference>
<dbReference type="SUPFAM" id="SSF56752">
    <property type="entry name" value="D-aminoacid aminotransferase-like PLP-dependent enzymes"/>
    <property type="match status" value="1"/>
</dbReference>
<dbReference type="Proteomes" id="UP000324927">
    <property type="component" value="Unassembled WGS sequence"/>
</dbReference>
<evidence type="ECO:0000313" key="14">
    <source>
        <dbReference type="EMBL" id="KAA0596619.1"/>
    </source>
</evidence>
<evidence type="ECO:0000256" key="4">
    <source>
        <dbReference type="ARBA" id="ARBA00004931"/>
    </source>
</evidence>
<dbReference type="GO" id="GO:0052654">
    <property type="term" value="F:L-leucine-2-oxoglutarate transaminase activity"/>
    <property type="evidence" value="ECO:0007669"/>
    <property type="project" value="RHEA"/>
</dbReference>
<dbReference type="RefSeq" id="WP_149231124.1">
    <property type="nucleotide sequence ID" value="NZ_JALJXJ010000004.1"/>
</dbReference>
<dbReference type="AlphaFoldDB" id="A0A5A9GTF8"/>
<dbReference type="PANTHER" id="PTHR42743">
    <property type="entry name" value="AMINO-ACID AMINOTRANSFERASE"/>
    <property type="match status" value="1"/>
</dbReference>
<evidence type="ECO:0000256" key="10">
    <source>
        <dbReference type="ARBA" id="ARBA00023304"/>
    </source>
</evidence>
<evidence type="ECO:0000256" key="11">
    <source>
        <dbReference type="ARBA" id="ARBA00048212"/>
    </source>
</evidence>
<dbReference type="Gene3D" id="3.30.470.10">
    <property type="match status" value="1"/>
</dbReference>
<dbReference type="InterPro" id="IPR043132">
    <property type="entry name" value="BCAT-like_C"/>
</dbReference>
<evidence type="ECO:0000256" key="8">
    <source>
        <dbReference type="ARBA" id="ARBA00014472"/>
    </source>
</evidence>
<comment type="similarity">
    <text evidence="6">Belongs to the class-IV pyridoxal-phosphate-dependent aminotransferase family.</text>
</comment>
<dbReference type="GO" id="GO:0052655">
    <property type="term" value="F:L-valine-2-oxoglutarate transaminase activity"/>
    <property type="evidence" value="ECO:0007669"/>
    <property type="project" value="RHEA"/>
</dbReference>
<dbReference type="InterPro" id="IPR043131">
    <property type="entry name" value="BCAT-like_N"/>
</dbReference>
<protein>
    <recommendedName>
        <fullName evidence="8">Probable branched-chain-amino-acid aminotransferase</fullName>
        <ecNumber evidence="7">2.6.1.42</ecNumber>
    </recommendedName>
</protein>
<dbReference type="GO" id="GO:0008652">
    <property type="term" value="P:amino acid biosynthetic process"/>
    <property type="evidence" value="ECO:0007669"/>
    <property type="project" value="UniProtKB-ARBA"/>
</dbReference>
<evidence type="ECO:0000256" key="5">
    <source>
        <dbReference type="ARBA" id="ARBA00005072"/>
    </source>
</evidence>
<dbReference type="NCBIfam" id="NF005209">
    <property type="entry name" value="PRK06680.1"/>
    <property type="match status" value="1"/>
</dbReference>
<dbReference type="CDD" id="cd01558">
    <property type="entry name" value="D-AAT_like"/>
    <property type="match status" value="1"/>
</dbReference>
<keyword evidence="10" id="KW-0028">Amino-acid biosynthesis</keyword>
<comment type="pathway">
    <text evidence="4">Amino-acid biosynthesis; L-valine biosynthesis; L-valine from pyruvate: step 4/4.</text>
</comment>
<dbReference type="Gene3D" id="3.20.10.10">
    <property type="entry name" value="D-amino Acid Aminotransferase, subunit A, domain 2"/>
    <property type="match status" value="1"/>
</dbReference>